<dbReference type="EMBL" id="NBSK02000009">
    <property type="protein sequence ID" value="KAJ0187688.1"/>
    <property type="molecule type" value="Genomic_DNA"/>
</dbReference>
<organism evidence="1 2">
    <name type="scientific">Lactuca sativa</name>
    <name type="common">Garden lettuce</name>
    <dbReference type="NCBI Taxonomy" id="4236"/>
    <lineage>
        <taxon>Eukaryota</taxon>
        <taxon>Viridiplantae</taxon>
        <taxon>Streptophyta</taxon>
        <taxon>Embryophyta</taxon>
        <taxon>Tracheophyta</taxon>
        <taxon>Spermatophyta</taxon>
        <taxon>Magnoliopsida</taxon>
        <taxon>eudicotyledons</taxon>
        <taxon>Gunneridae</taxon>
        <taxon>Pentapetalae</taxon>
        <taxon>asterids</taxon>
        <taxon>campanulids</taxon>
        <taxon>Asterales</taxon>
        <taxon>Asteraceae</taxon>
        <taxon>Cichorioideae</taxon>
        <taxon>Cichorieae</taxon>
        <taxon>Lactucinae</taxon>
        <taxon>Lactuca</taxon>
    </lineage>
</organism>
<evidence type="ECO:0000313" key="2">
    <source>
        <dbReference type="Proteomes" id="UP000235145"/>
    </source>
</evidence>
<comment type="caution">
    <text evidence="1">The sequence shown here is derived from an EMBL/GenBank/DDBJ whole genome shotgun (WGS) entry which is preliminary data.</text>
</comment>
<evidence type="ECO:0000313" key="1">
    <source>
        <dbReference type="EMBL" id="KAJ0187688.1"/>
    </source>
</evidence>
<reference evidence="1 2" key="1">
    <citation type="journal article" date="2017" name="Nat. Commun.">
        <title>Genome assembly with in vitro proximity ligation data and whole-genome triplication in lettuce.</title>
        <authorList>
            <person name="Reyes-Chin-Wo S."/>
            <person name="Wang Z."/>
            <person name="Yang X."/>
            <person name="Kozik A."/>
            <person name="Arikit S."/>
            <person name="Song C."/>
            <person name="Xia L."/>
            <person name="Froenicke L."/>
            <person name="Lavelle D.O."/>
            <person name="Truco M.J."/>
            <person name="Xia R."/>
            <person name="Zhu S."/>
            <person name="Xu C."/>
            <person name="Xu H."/>
            <person name="Xu X."/>
            <person name="Cox K."/>
            <person name="Korf I."/>
            <person name="Meyers B.C."/>
            <person name="Michelmore R.W."/>
        </authorList>
    </citation>
    <scope>NUCLEOTIDE SEQUENCE [LARGE SCALE GENOMIC DNA]</scope>
    <source>
        <strain evidence="2">cv. Salinas</strain>
        <tissue evidence="1">Seedlings</tissue>
    </source>
</reference>
<accession>A0A9R1UIU0</accession>
<sequence>MRTSVSSTDAALISIKNLFFMNLLLCAADVMEIATPRRFMVVLDILQGYETIEEQEEPVDNRPIKIYASILVKAVNGFDQLYKPYIRTNVSSLAWFMSYQETSFVTLGQRILENLLK</sequence>
<keyword evidence="2" id="KW-1185">Reference proteome</keyword>
<dbReference type="AlphaFoldDB" id="A0A9R1UIU0"/>
<dbReference type="Proteomes" id="UP000235145">
    <property type="component" value="Unassembled WGS sequence"/>
</dbReference>
<protein>
    <submittedName>
        <fullName evidence="1">Uncharacterized protein</fullName>
    </submittedName>
</protein>
<proteinExistence type="predicted"/>
<name>A0A9R1UIU0_LACSA</name>
<gene>
    <name evidence="1" type="ORF">LSAT_V11C900496730</name>
</gene>